<evidence type="ECO:0000313" key="3">
    <source>
        <dbReference type="Proteomes" id="UP000265703"/>
    </source>
</evidence>
<evidence type="ECO:0000313" key="2">
    <source>
        <dbReference type="EMBL" id="RIA81032.1"/>
    </source>
</evidence>
<accession>A0A397S6B8</accession>
<name>A0A397S6B8_9GLOM</name>
<dbReference type="InterPro" id="IPR035979">
    <property type="entry name" value="RBD_domain_sf"/>
</dbReference>
<reference evidence="2 3" key="1">
    <citation type="submission" date="2018-06" db="EMBL/GenBank/DDBJ databases">
        <title>Comparative genomics reveals the genomic features of Rhizophagus irregularis, R. cerebriforme, R. diaphanum and Gigaspora rosea, and their symbiotic lifestyle signature.</title>
        <authorList>
            <person name="Morin E."/>
            <person name="San Clemente H."/>
            <person name="Chen E.C.H."/>
            <person name="De La Providencia I."/>
            <person name="Hainaut M."/>
            <person name="Kuo A."/>
            <person name="Kohler A."/>
            <person name="Murat C."/>
            <person name="Tang N."/>
            <person name="Roy S."/>
            <person name="Loubradou J."/>
            <person name="Henrissat B."/>
            <person name="Grigoriev I.V."/>
            <person name="Corradi N."/>
            <person name="Roux C."/>
            <person name="Martin F.M."/>
        </authorList>
    </citation>
    <scope>NUCLEOTIDE SEQUENCE [LARGE SCALE GENOMIC DNA]</scope>
    <source>
        <strain evidence="2 3">DAOM 227022</strain>
    </source>
</reference>
<dbReference type="OrthoDB" id="2332645at2759"/>
<proteinExistence type="predicted"/>
<feature type="compositionally biased region" description="Basic and acidic residues" evidence="1">
    <location>
        <begin position="148"/>
        <end position="161"/>
    </location>
</feature>
<dbReference type="InterPro" id="IPR012677">
    <property type="entry name" value="Nucleotide-bd_a/b_plait_sf"/>
</dbReference>
<evidence type="ECO:0000256" key="1">
    <source>
        <dbReference type="SAM" id="MobiDB-lite"/>
    </source>
</evidence>
<dbReference type="SUPFAM" id="SSF54928">
    <property type="entry name" value="RNA-binding domain, RBD"/>
    <property type="match status" value="1"/>
</dbReference>
<dbReference type="GO" id="GO:0003676">
    <property type="term" value="F:nucleic acid binding"/>
    <property type="evidence" value="ECO:0007669"/>
    <property type="project" value="InterPro"/>
</dbReference>
<feature type="compositionally biased region" description="Acidic residues" evidence="1">
    <location>
        <begin position="265"/>
        <end position="296"/>
    </location>
</feature>
<feature type="compositionally biased region" description="Basic and acidic residues" evidence="1">
    <location>
        <begin position="31"/>
        <end position="41"/>
    </location>
</feature>
<feature type="compositionally biased region" description="Low complexity" evidence="1">
    <location>
        <begin position="175"/>
        <end position="192"/>
    </location>
</feature>
<feature type="region of interest" description="Disordered" evidence="1">
    <location>
        <begin position="1"/>
        <end position="41"/>
    </location>
</feature>
<gene>
    <name evidence="2" type="ORF">C1645_837653</name>
</gene>
<dbReference type="Gene3D" id="3.30.70.330">
    <property type="match status" value="1"/>
</dbReference>
<organism evidence="2 3">
    <name type="scientific">Glomus cerebriforme</name>
    <dbReference type="NCBI Taxonomy" id="658196"/>
    <lineage>
        <taxon>Eukaryota</taxon>
        <taxon>Fungi</taxon>
        <taxon>Fungi incertae sedis</taxon>
        <taxon>Mucoromycota</taxon>
        <taxon>Glomeromycotina</taxon>
        <taxon>Glomeromycetes</taxon>
        <taxon>Glomerales</taxon>
        <taxon>Glomeraceae</taxon>
        <taxon>Glomus</taxon>
    </lineage>
</organism>
<dbReference type="AlphaFoldDB" id="A0A397S6B8"/>
<sequence length="314" mass="35000">KDLLDAIKLPITKSSKASPSVTENPYNNTAPEDHSDQPNHDLDTPPHFYFQKFSDAVPADDPNVKNDTNQRTVQVIDIPLGMKAHTVRASISHYGDIESIKLVTRDLFQYAFIIYKSAISAITFVTYWGTYILCDAHCKPRSYAEAARSRKDDKSCDHDPSAKANGDNSQRQLKSQQLCTTSSSSNLNESLSPHARELRAKNSNIPSISDPVVENTASSSSSLTESQETPVDIEALKKESSETRSLTNTCVNILKQMQSYMGMDNPDDTDPENFEDYDRDGDGDEIDNMDEDEFNEDGYLLNPTDDAINKLTEN</sequence>
<feature type="compositionally biased region" description="Polar residues" evidence="1">
    <location>
        <begin position="12"/>
        <end position="30"/>
    </location>
</feature>
<evidence type="ECO:0008006" key="4">
    <source>
        <dbReference type="Google" id="ProtNLM"/>
    </source>
</evidence>
<feature type="region of interest" description="Disordered" evidence="1">
    <location>
        <begin position="148"/>
        <end position="231"/>
    </location>
</feature>
<comment type="caution">
    <text evidence="2">The sequence shown here is derived from an EMBL/GenBank/DDBJ whole genome shotgun (WGS) entry which is preliminary data.</text>
</comment>
<feature type="non-terminal residue" evidence="2">
    <location>
        <position position="1"/>
    </location>
</feature>
<dbReference type="EMBL" id="QKYT01000859">
    <property type="protein sequence ID" value="RIA81032.1"/>
    <property type="molecule type" value="Genomic_DNA"/>
</dbReference>
<protein>
    <recommendedName>
        <fullName evidence="4">RRM domain-containing protein</fullName>
    </recommendedName>
</protein>
<keyword evidence="3" id="KW-1185">Reference proteome</keyword>
<dbReference type="Proteomes" id="UP000265703">
    <property type="component" value="Unassembled WGS sequence"/>
</dbReference>
<feature type="region of interest" description="Disordered" evidence="1">
    <location>
        <begin position="263"/>
        <end position="314"/>
    </location>
</feature>